<feature type="region of interest" description="Disordered" evidence="2">
    <location>
        <begin position="73"/>
        <end position="92"/>
    </location>
</feature>
<name>A0A812NI67_9DINO</name>
<dbReference type="EMBL" id="CAJNDS010002087">
    <property type="protein sequence ID" value="CAE7318103.1"/>
    <property type="molecule type" value="Genomic_DNA"/>
</dbReference>
<dbReference type="InterPro" id="IPR036024">
    <property type="entry name" value="Somatomedin_B-like_dom_sf"/>
</dbReference>
<evidence type="ECO:0000313" key="6">
    <source>
        <dbReference type="Proteomes" id="UP000604046"/>
    </source>
</evidence>
<dbReference type="OrthoDB" id="413699at2759"/>
<dbReference type="AlphaFoldDB" id="A0A812NI67"/>
<proteinExistence type="predicted"/>
<evidence type="ECO:0000313" key="5">
    <source>
        <dbReference type="EMBL" id="CAE7318103.1"/>
    </source>
</evidence>
<dbReference type="PROSITE" id="PS00524">
    <property type="entry name" value="SMB_1"/>
    <property type="match status" value="7"/>
</dbReference>
<dbReference type="PANTHER" id="PTHR22917">
    <property type="entry name" value="HEMOPEXIN DOMAIN-CONTAINING PROTEIN"/>
    <property type="match status" value="1"/>
</dbReference>
<feature type="domain" description="SMB" evidence="4">
    <location>
        <begin position="17"/>
        <end position="60"/>
    </location>
</feature>
<dbReference type="PROSITE" id="PS50958">
    <property type="entry name" value="SMB_2"/>
    <property type="match status" value="5"/>
</dbReference>
<keyword evidence="1" id="KW-1015">Disulfide bond</keyword>
<evidence type="ECO:0000256" key="3">
    <source>
        <dbReference type="SAM" id="SignalP"/>
    </source>
</evidence>
<dbReference type="Pfam" id="PF01033">
    <property type="entry name" value="Somatomedin_B"/>
    <property type="match status" value="7"/>
</dbReference>
<comment type="caution">
    <text evidence="5">The sequence shown here is derived from an EMBL/GenBank/DDBJ whole genome shotgun (WGS) entry which is preliminary data.</text>
</comment>
<dbReference type="Proteomes" id="UP000604046">
    <property type="component" value="Unassembled WGS sequence"/>
</dbReference>
<dbReference type="Gene3D" id="4.10.410.20">
    <property type="match status" value="7"/>
</dbReference>
<accession>A0A812NI67</accession>
<feature type="domain" description="SMB" evidence="4">
    <location>
        <begin position="231"/>
        <end position="284"/>
    </location>
</feature>
<evidence type="ECO:0000259" key="4">
    <source>
        <dbReference type="PROSITE" id="PS50958"/>
    </source>
</evidence>
<dbReference type="InterPro" id="IPR001212">
    <property type="entry name" value="Somatomedin_B_dom"/>
</dbReference>
<sequence>MASWCLLLLAASAASAAAQLCKDQGCIAVFRSGAECQCFPGCDVYEDCCSDYATECFDSKGRFRTTVTGDEFASQSSTTSHHPQLRHKSWSTSSLRSASASCVDRGCSQEFEPDQPCQCNSACVNHDSCCHDFLKVCGAKISAGHPDVPEGSCRTYGCADTYVGGQSCQCNPGCTLHNNCCQDYSDECPSQSQGALHGAGCKSYGCGPFDAAQSCQCNEVCLNHGNCCEDYQATCAANTKATSASCSSYGCGPFSVHQACQCNAGCLQHRNCCPDFEAQCLSQNRVQGRSSCAELGCGSSGPLCQCNEGCMKKGDCCADYEATCHLPKQPLGSCAILGCITFRQGNDCQCNVGCEKHGNCCVDYSSFCGVLEESHGTILQ</sequence>
<feature type="domain" description="SMB" evidence="4">
    <location>
        <begin position="98"/>
        <end position="142"/>
    </location>
</feature>
<feature type="domain" description="SMB" evidence="4">
    <location>
        <begin position="320"/>
        <end position="374"/>
    </location>
</feature>
<feature type="domain" description="SMB" evidence="4">
    <location>
        <begin position="149"/>
        <end position="192"/>
    </location>
</feature>
<feature type="signal peptide" evidence="3">
    <location>
        <begin position="1"/>
        <end position="18"/>
    </location>
</feature>
<feature type="compositionally biased region" description="Polar residues" evidence="2">
    <location>
        <begin position="73"/>
        <end position="82"/>
    </location>
</feature>
<protein>
    <submittedName>
        <fullName evidence="5">PRG4 protein</fullName>
    </submittedName>
</protein>
<evidence type="ECO:0000256" key="2">
    <source>
        <dbReference type="SAM" id="MobiDB-lite"/>
    </source>
</evidence>
<gene>
    <name evidence="5" type="primary">PRG4</name>
    <name evidence="5" type="ORF">SNAT2548_LOCUS16676</name>
</gene>
<keyword evidence="3" id="KW-0732">Signal</keyword>
<organism evidence="5 6">
    <name type="scientific">Symbiodinium natans</name>
    <dbReference type="NCBI Taxonomy" id="878477"/>
    <lineage>
        <taxon>Eukaryota</taxon>
        <taxon>Sar</taxon>
        <taxon>Alveolata</taxon>
        <taxon>Dinophyceae</taxon>
        <taxon>Suessiales</taxon>
        <taxon>Symbiodiniaceae</taxon>
        <taxon>Symbiodinium</taxon>
    </lineage>
</organism>
<dbReference type="SMART" id="SM00201">
    <property type="entry name" value="SO"/>
    <property type="match status" value="7"/>
</dbReference>
<evidence type="ECO:0000256" key="1">
    <source>
        <dbReference type="ARBA" id="ARBA00023157"/>
    </source>
</evidence>
<dbReference type="InterPro" id="IPR051298">
    <property type="entry name" value="Heme_transport/Cell_adhesion"/>
</dbReference>
<reference evidence="5" key="1">
    <citation type="submission" date="2021-02" db="EMBL/GenBank/DDBJ databases">
        <authorList>
            <person name="Dougan E. K."/>
            <person name="Rhodes N."/>
            <person name="Thang M."/>
            <person name="Chan C."/>
        </authorList>
    </citation>
    <scope>NUCLEOTIDE SEQUENCE</scope>
</reference>
<dbReference type="SUPFAM" id="SSF90188">
    <property type="entry name" value="Somatomedin B domain"/>
    <property type="match status" value="7"/>
</dbReference>
<feature type="chain" id="PRO_5032733525" evidence="3">
    <location>
        <begin position="19"/>
        <end position="380"/>
    </location>
</feature>
<dbReference type="PANTHER" id="PTHR22917:SF6">
    <property type="entry name" value="EG:8D8.2 PROTEIN-RELATED"/>
    <property type="match status" value="1"/>
</dbReference>
<keyword evidence="6" id="KW-1185">Reference proteome</keyword>